<evidence type="ECO:0000259" key="1">
    <source>
        <dbReference type="Pfam" id="PF25597"/>
    </source>
</evidence>
<feature type="domain" description="Retroviral polymerase SH3-like" evidence="1">
    <location>
        <begin position="51"/>
        <end position="104"/>
    </location>
</feature>
<dbReference type="STRING" id="4795.A0A225UGV1"/>
<accession>A0A225UGV1</accession>
<dbReference type="InterPro" id="IPR057670">
    <property type="entry name" value="SH3_retrovirus"/>
</dbReference>
<gene>
    <name evidence="2" type="ORF">PHMEG_00038804</name>
</gene>
<dbReference type="Proteomes" id="UP000198211">
    <property type="component" value="Unassembled WGS sequence"/>
</dbReference>
<feature type="non-terminal residue" evidence="2">
    <location>
        <position position="1"/>
    </location>
</feature>
<proteinExistence type="predicted"/>
<keyword evidence="3" id="KW-1185">Reference proteome</keyword>
<sequence length="255" mass="28835">SGMAAKWWSEALKYMTAVNSRIRTVRLKGKCPYEALYGNKASGTELRIWGSTCYAHVPKSKRANPKLSERAIECKLLGFSDGYKGFRLLDIKGNRYLSARDIKFGVTYTEGLISKSSPSGTIGRNPESILEISQLGKRERETSTKSLKKRLRDINKEEETVMSPETVGAMEQRVSVPPIPRSCRKRTPNTRLRDYIVSINAVTISRKVIPIPRSLKEARQSPHSKQWEEALQIEYQALGLIIRGRSYLYPKAAKV</sequence>
<dbReference type="OrthoDB" id="413361at2759"/>
<organism evidence="2 3">
    <name type="scientific">Phytophthora megakarya</name>
    <dbReference type="NCBI Taxonomy" id="4795"/>
    <lineage>
        <taxon>Eukaryota</taxon>
        <taxon>Sar</taxon>
        <taxon>Stramenopiles</taxon>
        <taxon>Oomycota</taxon>
        <taxon>Peronosporomycetes</taxon>
        <taxon>Peronosporales</taxon>
        <taxon>Peronosporaceae</taxon>
        <taxon>Phytophthora</taxon>
    </lineage>
</organism>
<evidence type="ECO:0000313" key="2">
    <source>
        <dbReference type="EMBL" id="OWY92265.1"/>
    </source>
</evidence>
<dbReference type="AlphaFoldDB" id="A0A225UGV1"/>
<comment type="caution">
    <text evidence="2">The sequence shown here is derived from an EMBL/GenBank/DDBJ whole genome shotgun (WGS) entry which is preliminary data.</text>
</comment>
<evidence type="ECO:0000313" key="3">
    <source>
        <dbReference type="Proteomes" id="UP000198211"/>
    </source>
</evidence>
<dbReference type="EMBL" id="NBNE01018458">
    <property type="protein sequence ID" value="OWY92265.1"/>
    <property type="molecule type" value="Genomic_DNA"/>
</dbReference>
<dbReference type="Pfam" id="PF25597">
    <property type="entry name" value="SH3_retrovirus"/>
    <property type="match status" value="1"/>
</dbReference>
<reference evidence="3" key="1">
    <citation type="submission" date="2017-03" db="EMBL/GenBank/DDBJ databases">
        <title>Phytopthora megakarya and P. palmivora, two closely related causual agents of cacao black pod achieved similar genome size and gene model numbers by different mechanisms.</title>
        <authorList>
            <person name="Ali S."/>
            <person name="Shao J."/>
            <person name="Larry D.J."/>
            <person name="Kronmiller B."/>
            <person name="Shen D."/>
            <person name="Strem M.D."/>
            <person name="Melnick R.L."/>
            <person name="Guiltinan M.J."/>
            <person name="Tyler B.M."/>
            <person name="Meinhardt L.W."/>
            <person name="Bailey B.A."/>
        </authorList>
    </citation>
    <scope>NUCLEOTIDE SEQUENCE [LARGE SCALE GENOMIC DNA]</scope>
    <source>
        <strain evidence="3">zdho120</strain>
    </source>
</reference>
<protein>
    <recommendedName>
        <fullName evidence="1">Retroviral polymerase SH3-like domain-containing protein</fullName>
    </recommendedName>
</protein>
<name>A0A225UGV1_9STRA</name>